<protein>
    <recommendedName>
        <fullName evidence="3 7">UTP--glucose-1-phosphate uridylyltransferase</fullName>
        <ecNumber evidence="2 7">2.7.7.9</ecNumber>
    </recommendedName>
    <alternativeName>
        <fullName evidence="7">UDP-glucose pyrophosphorylase</fullName>
    </alternativeName>
</protein>
<evidence type="ECO:0000256" key="4">
    <source>
        <dbReference type="ARBA" id="ARBA00022679"/>
    </source>
</evidence>
<dbReference type="CDD" id="cd02541">
    <property type="entry name" value="UGPase_prokaryotic"/>
    <property type="match status" value="1"/>
</dbReference>
<dbReference type="RefSeq" id="WP_246912884.1">
    <property type="nucleotide sequence ID" value="NZ_JALJRB010000024.1"/>
</dbReference>
<evidence type="ECO:0000256" key="1">
    <source>
        <dbReference type="ARBA" id="ARBA00006890"/>
    </source>
</evidence>
<keyword evidence="4 7" id="KW-0808">Transferase</keyword>
<dbReference type="InterPro" id="IPR005771">
    <property type="entry name" value="GalU_uridylyltTrfase_bac/arc"/>
</dbReference>
<dbReference type="SUPFAM" id="SSF53448">
    <property type="entry name" value="Nucleotide-diphospho-sugar transferases"/>
    <property type="match status" value="1"/>
</dbReference>
<keyword evidence="10" id="KW-1185">Reference proteome</keyword>
<evidence type="ECO:0000313" key="10">
    <source>
        <dbReference type="Proteomes" id="UP001165427"/>
    </source>
</evidence>
<evidence type="ECO:0000256" key="6">
    <source>
        <dbReference type="ARBA" id="ARBA00048128"/>
    </source>
</evidence>
<sequence length="291" mass="32314">MKVRKAVFPVAGLGTRFLPATKAMPKEMLPIVDKPLIQYAVEEALAAGIQQIIFVTGRSKQAIEDHFDHFCELEQTLMARSKDALLREINHLVPESGTFVYTRQNEPLGLGHAIWCGRHIVGNEPFAVLLADDLVKSDTPVLAQMLARFEELQASMVCVEEVDPAATASYGILDADPPADRLTRVRGLVEKPQPAEAPSNLAIIGRYILTPEIFEILERKETGAGGEIQITDAMARLLDTQPIYGFRYEGVRYDCGNKAGFQMANLSYAFDRDDLRQRLTPFVRQLLEGGD</sequence>
<evidence type="ECO:0000313" key="9">
    <source>
        <dbReference type="EMBL" id="MCJ8502318.1"/>
    </source>
</evidence>
<dbReference type="NCBIfam" id="TIGR01099">
    <property type="entry name" value="galU"/>
    <property type="match status" value="1"/>
</dbReference>
<dbReference type="PANTHER" id="PTHR43197">
    <property type="entry name" value="UTP--GLUCOSE-1-PHOSPHATE URIDYLYLTRANSFERASE"/>
    <property type="match status" value="1"/>
</dbReference>
<gene>
    <name evidence="9" type="primary">galU</name>
    <name evidence="9" type="ORF">MRX98_17165</name>
</gene>
<dbReference type="InterPro" id="IPR005835">
    <property type="entry name" value="NTP_transferase_dom"/>
</dbReference>
<feature type="domain" description="Nucleotidyl transferase" evidence="8">
    <location>
        <begin position="10"/>
        <end position="265"/>
    </location>
</feature>
<evidence type="ECO:0000256" key="5">
    <source>
        <dbReference type="ARBA" id="ARBA00022695"/>
    </source>
</evidence>
<organism evidence="9 10">
    <name type="scientific">Desulfatitalea alkaliphila</name>
    <dbReference type="NCBI Taxonomy" id="2929485"/>
    <lineage>
        <taxon>Bacteria</taxon>
        <taxon>Pseudomonadati</taxon>
        <taxon>Thermodesulfobacteriota</taxon>
        <taxon>Desulfobacteria</taxon>
        <taxon>Desulfobacterales</taxon>
        <taxon>Desulfosarcinaceae</taxon>
        <taxon>Desulfatitalea</taxon>
    </lineage>
</organism>
<evidence type="ECO:0000259" key="8">
    <source>
        <dbReference type="Pfam" id="PF00483"/>
    </source>
</evidence>
<keyword evidence="5 7" id="KW-0548">Nucleotidyltransferase</keyword>
<dbReference type="Proteomes" id="UP001165427">
    <property type="component" value="Unassembled WGS sequence"/>
</dbReference>
<accession>A0AA41URF6</accession>
<dbReference type="GO" id="GO:0003983">
    <property type="term" value="F:UTP:glucose-1-phosphate uridylyltransferase activity"/>
    <property type="evidence" value="ECO:0007669"/>
    <property type="project" value="UniProtKB-EC"/>
</dbReference>
<reference evidence="9" key="1">
    <citation type="submission" date="2022-04" db="EMBL/GenBank/DDBJ databases">
        <title>Desulfatitalea alkaliphila sp. nov., a novel anaerobic sulfate-reducing bacterium isolated from terrestrial mud volcano, Taman Peninsula, Russia.</title>
        <authorList>
            <person name="Khomyakova M.A."/>
            <person name="Merkel A.Y."/>
            <person name="Slobodkin A.I."/>
        </authorList>
    </citation>
    <scope>NUCLEOTIDE SEQUENCE</scope>
    <source>
        <strain evidence="9">M08but</strain>
    </source>
</reference>
<dbReference type="AlphaFoldDB" id="A0AA41URF6"/>
<proteinExistence type="inferred from homology"/>
<dbReference type="GO" id="GO:0006011">
    <property type="term" value="P:UDP-alpha-D-glucose metabolic process"/>
    <property type="evidence" value="ECO:0007669"/>
    <property type="project" value="InterPro"/>
</dbReference>
<comment type="catalytic activity">
    <reaction evidence="6 7">
        <text>alpha-D-glucose 1-phosphate + UTP + H(+) = UDP-alpha-D-glucose + diphosphate</text>
        <dbReference type="Rhea" id="RHEA:19889"/>
        <dbReference type="ChEBI" id="CHEBI:15378"/>
        <dbReference type="ChEBI" id="CHEBI:33019"/>
        <dbReference type="ChEBI" id="CHEBI:46398"/>
        <dbReference type="ChEBI" id="CHEBI:58601"/>
        <dbReference type="ChEBI" id="CHEBI:58885"/>
        <dbReference type="EC" id="2.7.7.9"/>
    </reaction>
</comment>
<comment type="caution">
    <text evidence="9">The sequence shown here is derived from an EMBL/GenBank/DDBJ whole genome shotgun (WGS) entry which is preliminary data.</text>
</comment>
<evidence type="ECO:0000256" key="3">
    <source>
        <dbReference type="ARBA" id="ARBA00019048"/>
    </source>
</evidence>
<dbReference type="Pfam" id="PF00483">
    <property type="entry name" value="NTP_transferase"/>
    <property type="match status" value="1"/>
</dbReference>
<dbReference type="EMBL" id="JALJRB010000024">
    <property type="protein sequence ID" value="MCJ8502318.1"/>
    <property type="molecule type" value="Genomic_DNA"/>
</dbReference>
<evidence type="ECO:0000256" key="2">
    <source>
        <dbReference type="ARBA" id="ARBA00012415"/>
    </source>
</evidence>
<dbReference type="Gene3D" id="3.90.550.10">
    <property type="entry name" value="Spore Coat Polysaccharide Biosynthesis Protein SpsA, Chain A"/>
    <property type="match status" value="1"/>
</dbReference>
<name>A0AA41URF6_9BACT</name>
<dbReference type="EC" id="2.7.7.9" evidence="2 7"/>
<dbReference type="InterPro" id="IPR029044">
    <property type="entry name" value="Nucleotide-diphossugar_trans"/>
</dbReference>
<comment type="similarity">
    <text evidence="1 7">Belongs to the UDPGP type 2 family.</text>
</comment>
<evidence type="ECO:0000256" key="7">
    <source>
        <dbReference type="RuleBase" id="RU361259"/>
    </source>
</evidence>
<dbReference type="PANTHER" id="PTHR43197:SF1">
    <property type="entry name" value="UTP--GLUCOSE-1-PHOSPHATE URIDYLYLTRANSFERASE"/>
    <property type="match status" value="1"/>
</dbReference>